<dbReference type="PANTHER" id="PTHR31973:SF195">
    <property type="entry name" value="MUDR FAMILY TRANSPOSASE"/>
    <property type="match status" value="1"/>
</dbReference>
<name>A0AAD9WSW1_9ROSI</name>
<feature type="domain" description="MULE transposase" evidence="1">
    <location>
        <begin position="83"/>
        <end position="171"/>
    </location>
</feature>
<evidence type="ECO:0000313" key="3">
    <source>
        <dbReference type="Proteomes" id="UP001280121"/>
    </source>
</evidence>
<accession>A0AAD9WSW1</accession>
<protein>
    <recommendedName>
        <fullName evidence="1">MULE transposase domain-containing protein</fullName>
    </recommendedName>
</protein>
<keyword evidence="3" id="KW-1185">Reference proteome</keyword>
<dbReference type="AlphaFoldDB" id="A0AAD9WSW1"/>
<evidence type="ECO:0000259" key="1">
    <source>
        <dbReference type="Pfam" id="PF10551"/>
    </source>
</evidence>
<dbReference type="EMBL" id="JANJYI010000007">
    <property type="protein sequence ID" value="KAK2641926.1"/>
    <property type="molecule type" value="Genomic_DNA"/>
</dbReference>
<reference evidence="2" key="1">
    <citation type="journal article" date="2023" name="Plant J.">
        <title>Genome sequences and population genomics provide insights into the demographic history, inbreeding, and mutation load of two 'living fossil' tree species of Dipteronia.</title>
        <authorList>
            <person name="Feng Y."/>
            <person name="Comes H.P."/>
            <person name="Chen J."/>
            <person name="Zhu S."/>
            <person name="Lu R."/>
            <person name="Zhang X."/>
            <person name="Li P."/>
            <person name="Qiu J."/>
            <person name="Olsen K.M."/>
            <person name="Qiu Y."/>
        </authorList>
    </citation>
    <scope>NUCLEOTIDE SEQUENCE</scope>
    <source>
        <strain evidence="2">KIB01</strain>
    </source>
</reference>
<evidence type="ECO:0000313" key="2">
    <source>
        <dbReference type="EMBL" id="KAK2641926.1"/>
    </source>
</evidence>
<proteinExistence type="predicted"/>
<dbReference type="Proteomes" id="UP001280121">
    <property type="component" value="Unassembled WGS sequence"/>
</dbReference>
<gene>
    <name evidence="2" type="ORF">Ddye_023689</name>
</gene>
<sequence length="172" mass="20037">MREQHGIHLLYNKAYRSKEHILNQVFGDPWESFQRLPAYFYVLEQPNPGTMTKIKIDLKIQFKYGFIVIEASIEGFNYVIKHIICIDAIHLKARTSGVLLVAVCKDGNEMIYPLTFRFANFECTESLTWFVKKLHKYPDHEMLVSDRHNGISNAMEAIFPNAAHEIYAYHLA</sequence>
<comment type="caution">
    <text evidence="2">The sequence shown here is derived from an EMBL/GenBank/DDBJ whole genome shotgun (WGS) entry which is preliminary data.</text>
</comment>
<dbReference type="Pfam" id="PF10551">
    <property type="entry name" value="MULE"/>
    <property type="match status" value="1"/>
</dbReference>
<organism evidence="2 3">
    <name type="scientific">Dipteronia dyeriana</name>
    <dbReference type="NCBI Taxonomy" id="168575"/>
    <lineage>
        <taxon>Eukaryota</taxon>
        <taxon>Viridiplantae</taxon>
        <taxon>Streptophyta</taxon>
        <taxon>Embryophyta</taxon>
        <taxon>Tracheophyta</taxon>
        <taxon>Spermatophyta</taxon>
        <taxon>Magnoliopsida</taxon>
        <taxon>eudicotyledons</taxon>
        <taxon>Gunneridae</taxon>
        <taxon>Pentapetalae</taxon>
        <taxon>rosids</taxon>
        <taxon>malvids</taxon>
        <taxon>Sapindales</taxon>
        <taxon>Sapindaceae</taxon>
        <taxon>Hippocastanoideae</taxon>
        <taxon>Acereae</taxon>
        <taxon>Dipteronia</taxon>
    </lineage>
</organism>
<dbReference type="InterPro" id="IPR018289">
    <property type="entry name" value="MULE_transposase_dom"/>
</dbReference>
<dbReference type="PANTHER" id="PTHR31973">
    <property type="entry name" value="POLYPROTEIN, PUTATIVE-RELATED"/>
    <property type="match status" value="1"/>
</dbReference>